<evidence type="ECO:0000256" key="1">
    <source>
        <dbReference type="SAM" id="MobiDB-lite"/>
    </source>
</evidence>
<protein>
    <submittedName>
        <fullName evidence="3">Uncharacterized protein</fullName>
    </submittedName>
</protein>
<feature type="compositionally biased region" description="Polar residues" evidence="1">
    <location>
        <begin position="68"/>
        <end position="83"/>
    </location>
</feature>
<dbReference type="Proteomes" id="UP000019091">
    <property type="component" value="Chromosome"/>
</dbReference>
<feature type="compositionally biased region" description="Low complexity" evidence="1">
    <location>
        <begin position="48"/>
        <end position="63"/>
    </location>
</feature>
<keyword evidence="2" id="KW-0732">Signal</keyword>
<evidence type="ECO:0000313" key="3">
    <source>
        <dbReference type="EMBL" id="AHG81578.1"/>
    </source>
</evidence>
<dbReference type="EMBL" id="CP006954">
    <property type="protein sequence ID" value="AHG81578.1"/>
    <property type="molecule type" value="Genomic_DNA"/>
</dbReference>
<dbReference type="KEGG" id="btre:F542_8600"/>
<sequence>MKMNKIMTLAAVFALSFSALTVSKDVEAKRGFSSPVRSMPAVRKPASTQKTQQQKTAQDQQQKADADFNNTPPKQAMPNNNAQIQPQGNRLAGFATGAIAGYLLSDMLSPSEAQAQQQNQTEPMQQLTEQVQQATMNTSQVPAFKAIDPQNDPFLIEKTQGYLRYCLNGVQYLVSAAHTQLPPTLMVDRTNAPAQCIITQ</sequence>
<name>A0A4V7I963_BIBTR</name>
<dbReference type="AlphaFoldDB" id="A0A4V7I963"/>
<accession>A0A4V7I963</accession>
<evidence type="ECO:0000256" key="2">
    <source>
        <dbReference type="SAM" id="SignalP"/>
    </source>
</evidence>
<feature type="signal peptide" evidence="2">
    <location>
        <begin position="1"/>
        <end position="21"/>
    </location>
</feature>
<proteinExistence type="predicted"/>
<gene>
    <name evidence="3" type="ORF">F542_8600</name>
</gene>
<feature type="chain" id="PRO_5020225119" evidence="2">
    <location>
        <begin position="22"/>
        <end position="200"/>
    </location>
</feature>
<organism evidence="3 4">
    <name type="scientific">Bibersteinia trehalosi USDA-ARS-USMARC-188</name>
    <dbReference type="NCBI Taxonomy" id="1263829"/>
    <lineage>
        <taxon>Bacteria</taxon>
        <taxon>Pseudomonadati</taxon>
        <taxon>Pseudomonadota</taxon>
        <taxon>Gammaproteobacteria</taxon>
        <taxon>Pasteurellales</taxon>
        <taxon>Pasteurellaceae</taxon>
        <taxon>Bibersteinia</taxon>
    </lineage>
</organism>
<evidence type="ECO:0000313" key="4">
    <source>
        <dbReference type="Proteomes" id="UP000019091"/>
    </source>
</evidence>
<feature type="region of interest" description="Disordered" evidence="1">
    <location>
        <begin position="31"/>
        <end position="83"/>
    </location>
</feature>
<reference evidence="3 4" key="1">
    <citation type="journal article" date="2014" name="Genome Announc.">
        <title>Complete Closed Genome Sequences of Three Bibersteinia trehalosi Nasopharyngeal Isolates from Cattle with Shipping Fever.</title>
        <authorList>
            <person name="Harhay G.P."/>
            <person name="McVey D.S."/>
            <person name="Koren S."/>
            <person name="Phillippy A.M."/>
            <person name="Bono J."/>
            <person name="Harhay D.M."/>
            <person name="Clawson M.L."/>
            <person name="Heaton M.P."/>
            <person name="Chitko-McKown C.G."/>
            <person name="Korlach J."/>
            <person name="Smith T.P."/>
        </authorList>
    </citation>
    <scope>NUCLEOTIDE SEQUENCE [LARGE SCALE GENOMIC DNA]</scope>
    <source>
        <strain evidence="3 4">USDA-ARS-USMARC-188</strain>
    </source>
</reference>